<dbReference type="EMBL" id="JAHJDP010000105">
    <property type="protein sequence ID" value="MBU2692925.1"/>
    <property type="molecule type" value="Genomic_DNA"/>
</dbReference>
<gene>
    <name evidence="1" type="ORF">KJ970_18560</name>
</gene>
<dbReference type="Proteomes" id="UP000777784">
    <property type="component" value="Unassembled WGS sequence"/>
</dbReference>
<proteinExistence type="predicted"/>
<evidence type="ECO:0000313" key="2">
    <source>
        <dbReference type="Proteomes" id="UP000777784"/>
    </source>
</evidence>
<name>A0A948RY07_UNCEI</name>
<accession>A0A948RY07</accession>
<comment type="caution">
    <text evidence="1">The sequence shown here is derived from an EMBL/GenBank/DDBJ whole genome shotgun (WGS) entry which is preliminary data.</text>
</comment>
<dbReference type="AlphaFoldDB" id="A0A948RY07"/>
<sequence>MDASEILERLKELVDGWVGLGIHPTTHKYKRQLVPLFREAWEQGFTGSNSSPRLTEDAMADTIAERWPEWLEQSENRATFSEMAGIWDEWTFIKEEY</sequence>
<reference evidence="1" key="1">
    <citation type="submission" date="2021-05" db="EMBL/GenBank/DDBJ databases">
        <title>Energy efficiency and biological interactions define the core microbiome of deep oligotrophic groundwater.</title>
        <authorList>
            <person name="Mehrshad M."/>
            <person name="Lopez-Fernandez M."/>
            <person name="Bell E."/>
            <person name="Bernier-Latmani R."/>
            <person name="Bertilsson S."/>
            <person name="Dopson M."/>
        </authorList>
    </citation>
    <scope>NUCLEOTIDE SEQUENCE</scope>
    <source>
        <strain evidence="1">Modern_marine.mb.64</strain>
    </source>
</reference>
<organism evidence="1 2">
    <name type="scientific">Eiseniibacteriota bacterium</name>
    <dbReference type="NCBI Taxonomy" id="2212470"/>
    <lineage>
        <taxon>Bacteria</taxon>
        <taxon>Candidatus Eiseniibacteriota</taxon>
    </lineage>
</organism>
<protein>
    <submittedName>
        <fullName evidence="1">Uncharacterized protein</fullName>
    </submittedName>
</protein>
<evidence type="ECO:0000313" key="1">
    <source>
        <dbReference type="EMBL" id="MBU2692925.1"/>
    </source>
</evidence>